<dbReference type="InterPro" id="IPR051012">
    <property type="entry name" value="CellSynth/LPSAsmb/PSIAsmb"/>
</dbReference>
<comment type="caution">
    <text evidence="4">The sequence shown here is derived from an EMBL/GenBank/DDBJ whole genome shotgun (WGS) entry which is preliminary data.</text>
</comment>
<keyword evidence="1" id="KW-0677">Repeat</keyword>
<proteinExistence type="predicted"/>
<dbReference type="PANTHER" id="PTHR45586:SF1">
    <property type="entry name" value="LIPOPOLYSACCHARIDE ASSEMBLY PROTEIN B"/>
    <property type="match status" value="1"/>
</dbReference>
<protein>
    <submittedName>
        <fullName evidence="4">Tetratricopeptide repeat protein</fullName>
    </submittedName>
</protein>
<evidence type="ECO:0000256" key="2">
    <source>
        <dbReference type="ARBA" id="ARBA00022803"/>
    </source>
</evidence>
<dbReference type="Pfam" id="PF13432">
    <property type="entry name" value="TPR_16"/>
    <property type="match status" value="3"/>
</dbReference>
<organism evidence="4 5">
    <name type="scientific">Candidatus Avitreponema avistercoris</name>
    <dbReference type="NCBI Taxonomy" id="2840705"/>
    <lineage>
        <taxon>Bacteria</taxon>
        <taxon>Pseudomonadati</taxon>
        <taxon>Spirochaetota</taxon>
        <taxon>Spirochaetia</taxon>
        <taxon>Spirochaetales</taxon>
        <taxon>Candidatus Avitreponema</taxon>
    </lineage>
</organism>
<dbReference type="EMBL" id="JADIMS010000019">
    <property type="protein sequence ID" value="MBO8449710.1"/>
    <property type="molecule type" value="Genomic_DNA"/>
</dbReference>
<dbReference type="PANTHER" id="PTHR45586">
    <property type="entry name" value="TPR REPEAT-CONTAINING PROTEIN PA4667"/>
    <property type="match status" value="1"/>
</dbReference>
<dbReference type="Gene3D" id="1.25.40.10">
    <property type="entry name" value="Tetratricopeptide repeat domain"/>
    <property type="match status" value="2"/>
</dbReference>
<dbReference type="PROSITE" id="PS50005">
    <property type="entry name" value="TPR"/>
    <property type="match status" value="1"/>
</dbReference>
<evidence type="ECO:0000313" key="4">
    <source>
        <dbReference type="EMBL" id="MBO8449710.1"/>
    </source>
</evidence>
<sequence>MFNFLRRLFSRKTEERPDEDSAVNEFWKIDFRHPEKARFKAEDEDSYSTSFGKDGYLLSCKHKGVFAWAVDPLYRYSNFVIEACIRFPDKKTDTGYPFSSSGQGVSAGASCAGFLFRYLNDSTFYSVFVSELGLVRMDAVINGTPVPVLGWTGISAPQDPPPFPFGEGGETPYADPSVYFLRVIVQRTSFTVVLNDRWIAECEDEMIQASGKIAFAAQNWNSADISRAVLQSFSIESRPVEVEVQYTRWNQYIKIPASARIALAQTKYAMGQYPAALIELKKAWKIQPPESGDYLFASQICLVQGLYPEAEDYARRAAEEAKKASDAVLSAKAEEELGGILYAKGDFSALTVLLERIPQEVLQASPFLLNLAGHEAFRDGKFAEAAESYKLAAARMPSQPLFRFHAGNALAAAGKTEEAVENWLSAASDFLRESDFADLEELFPKLEEAAPDDVRVICLGAKYFYAAGNFLMLDRYLPKLEKIRSDDSALWYILGLRNAGKGNADKALQFYQRAVELEPDFAPYRFKVAENLFNRNLDYRQALDDALRAGPEDGWIRNLSALAALRGGNLEKAAEEIAAARKALPEEKTILVNAAEVARRQGKLDEALSGFDEGDADLLYAGANLLADDGRYEEADEWYLKACKKMPHNAELLADRAANCMEMDLLNEADDLLGRALEIQKSPRVYRLIGVLAVRKGEYARAEVALLSAMAEFPDDVDLIYDLSGVYVTTGRAGKAAELEKELRRRGRDDLADSLAGEILEKASTRIVCASCGRQWFVPKNIPPQGRLSITGQPPDELPAGKCPKCGDIFCIGCAREFLDDTGRFHCAHCNAALKLSDPSIIWILSNWQKESGKAKKR</sequence>
<dbReference type="Gene3D" id="2.60.120.560">
    <property type="entry name" value="Exo-inulinase, domain 1"/>
    <property type="match status" value="1"/>
</dbReference>
<dbReference type="SMART" id="SM00028">
    <property type="entry name" value="TPR"/>
    <property type="match status" value="5"/>
</dbReference>
<dbReference type="InterPro" id="IPR019734">
    <property type="entry name" value="TPR_rpt"/>
</dbReference>
<accession>A0A9D9EMJ8</accession>
<reference evidence="4" key="2">
    <citation type="journal article" date="2021" name="PeerJ">
        <title>Extensive microbial diversity within the chicken gut microbiome revealed by metagenomics and culture.</title>
        <authorList>
            <person name="Gilroy R."/>
            <person name="Ravi A."/>
            <person name="Getino M."/>
            <person name="Pursley I."/>
            <person name="Horton D.L."/>
            <person name="Alikhan N.F."/>
            <person name="Baker D."/>
            <person name="Gharbi K."/>
            <person name="Hall N."/>
            <person name="Watson M."/>
            <person name="Adriaenssens E.M."/>
            <person name="Foster-Nyarko E."/>
            <person name="Jarju S."/>
            <person name="Secka A."/>
            <person name="Antonio M."/>
            <person name="Oren A."/>
            <person name="Chaudhuri R.R."/>
            <person name="La Ragione R."/>
            <person name="Hildebrand F."/>
            <person name="Pallen M.J."/>
        </authorList>
    </citation>
    <scope>NUCLEOTIDE SEQUENCE</scope>
    <source>
        <strain evidence="4">B3-4054</strain>
    </source>
</reference>
<evidence type="ECO:0000313" key="5">
    <source>
        <dbReference type="Proteomes" id="UP000823616"/>
    </source>
</evidence>
<dbReference type="Proteomes" id="UP000823616">
    <property type="component" value="Unassembled WGS sequence"/>
</dbReference>
<name>A0A9D9EMJ8_9SPIR</name>
<reference evidence="4" key="1">
    <citation type="submission" date="2020-10" db="EMBL/GenBank/DDBJ databases">
        <authorList>
            <person name="Gilroy R."/>
        </authorList>
    </citation>
    <scope>NUCLEOTIDE SEQUENCE</scope>
    <source>
        <strain evidence="4">B3-4054</strain>
    </source>
</reference>
<dbReference type="InterPro" id="IPR011990">
    <property type="entry name" value="TPR-like_helical_dom_sf"/>
</dbReference>
<keyword evidence="2 3" id="KW-0802">TPR repeat</keyword>
<dbReference type="AlphaFoldDB" id="A0A9D9EMJ8"/>
<gene>
    <name evidence="4" type="ORF">IAA96_01235</name>
</gene>
<dbReference type="SUPFAM" id="SSF48452">
    <property type="entry name" value="TPR-like"/>
    <property type="match status" value="3"/>
</dbReference>
<evidence type="ECO:0000256" key="1">
    <source>
        <dbReference type="ARBA" id="ARBA00022737"/>
    </source>
</evidence>
<evidence type="ECO:0000256" key="3">
    <source>
        <dbReference type="PROSITE-ProRule" id="PRU00339"/>
    </source>
</evidence>
<feature type="repeat" description="TPR" evidence="3">
    <location>
        <begin position="488"/>
        <end position="521"/>
    </location>
</feature>